<organism evidence="2 3">
    <name type="scientific">[Candida] subhashii</name>
    <dbReference type="NCBI Taxonomy" id="561895"/>
    <lineage>
        <taxon>Eukaryota</taxon>
        <taxon>Fungi</taxon>
        <taxon>Dikarya</taxon>
        <taxon>Ascomycota</taxon>
        <taxon>Saccharomycotina</taxon>
        <taxon>Pichiomycetes</taxon>
        <taxon>Debaryomycetaceae</taxon>
        <taxon>Spathaspora</taxon>
    </lineage>
</organism>
<proteinExistence type="predicted"/>
<reference evidence="2 3" key="1">
    <citation type="journal article" date="2021" name="DNA Res.">
        <title>Genome analysis of Candida subhashii reveals its hybrid nature and dual mitochondrial genome conformations.</title>
        <authorList>
            <person name="Mixao V."/>
            <person name="Hegedusova E."/>
            <person name="Saus E."/>
            <person name="Pryszcz L.P."/>
            <person name="Cillingova A."/>
            <person name="Nosek J."/>
            <person name="Gabaldon T."/>
        </authorList>
    </citation>
    <scope>NUCLEOTIDE SEQUENCE [LARGE SCALE GENOMIC DNA]</scope>
    <source>
        <strain evidence="2 3">CBS 10753</strain>
    </source>
</reference>
<evidence type="ECO:0000313" key="3">
    <source>
        <dbReference type="Proteomes" id="UP000694255"/>
    </source>
</evidence>
<accession>A0A8J5UYD4</accession>
<protein>
    <submittedName>
        <fullName evidence="2">MAK32</fullName>
    </submittedName>
</protein>
<evidence type="ECO:0000259" key="1">
    <source>
        <dbReference type="Pfam" id="PF00294"/>
    </source>
</evidence>
<dbReference type="InterPro" id="IPR011611">
    <property type="entry name" value="PfkB_dom"/>
</dbReference>
<dbReference type="RefSeq" id="XP_049264452.1">
    <property type="nucleotide sequence ID" value="XM_049405962.1"/>
</dbReference>
<dbReference type="PANTHER" id="PTHR47098:SF2">
    <property type="entry name" value="PROTEIN MAK32"/>
    <property type="match status" value="1"/>
</dbReference>
<dbReference type="Proteomes" id="UP000694255">
    <property type="component" value="Unassembled WGS sequence"/>
</dbReference>
<dbReference type="AlphaFoldDB" id="A0A8J5UYD4"/>
<evidence type="ECO:0000313" key="2">
    <source>
        <dbReference type="EMBL" id="KAG7664220.1"/>
    </source>
</evidence>
<feature type="domain" description="Carbohydrate kinase PfkB" evidence="1">
    <location>
        <begin position="138"/>
        <end position="260"/>
    </location>
</feature>
<gene>
    <name evidence="2" type="ORF">J8A68_002234</name>
</gene>
<name>A0A8J5UYD4_9ASCO</name>
<dbReference type="Pfam" id="PF00294">
    <property type="entry name" value="PfkB"/>
    <property type="match status" value="1"/>
</dbReference>
<keyword evidence="3" id="KW-1185">Reference proteome</keyword>
<dbReference type="PANTHER" id="PTHR47098">
    <property type="entry name" value="PROTEIN MAK32"/>
    <property type="match status" value="1"/>
</dbReference>
<sequence>MSQTILTTLGMMIIDEIQYPPSSNKPPITDQIGGAGPYAIIGARVISTINHASQISGIIDKGAEFPKEVESEIQNWGTGVIFREDKSRLTTRGVNVYSEDDIRSFYYQTPKKRIVVDDVLEFPKLAESRAYHLICSISRCEEIIDRLNEIFDKDEEKKMFIFEPLPDDCKHKNLEALKRLLPKINIFTPNLDEARDLLNSSSEEDVKEIATRFSEFLQLPNSGTVIRCGPQGCHISTKGGNSFGLPAYHQDPANVIDVTGGRIYDGILFK</sequence>
<comment type="caution">
    <text evidence="2">The sequence shown here is derived from an EMBL/GenBank/DDBJ whole genome shotgun (WGS) entry which is preliminary data.</text>
</comment>
<dbReference type="EMBL" id="JAGSYN010000102">
    <property type="protein sequence ID" value="KAG7664220.1"/>
    <property type="molecule type" value="Genomic_DNA"/>
</dbReference>
<dbReference type="OrthoDB" id="497927at2759"/>
<dbReference type="GeneID" id="73469035"/>